<dbReference type="Proteomes" id="UP001318860">
    <property type="component" value="Unassembled WGS sequence"/>
</dbReference>
<evidence type="ECO:0008006" key="5">
    <source>
        <dbReference type="Google" id="ProtNLM"/>
    </source>
</evidence>
<protein>
    <recommendedName>
        <fullName evidence="5">Benzyl alcohol O-benzoyltransferase</fullName>
    </recommendedName>
</protein>
<gene>
    <name evidence="3" type="ORF">DH2020_004570</name>
</gene>
<dbReference type="PANTHER" id="PTHR31147:SF66">
    <property type="entry name" value="OS05G0315700 PROTEIN"/>
    <property type="match status" value="1"/>
</dbReference>
<dbReference type="InterPro" id="IPR050898">
    <property type="entry name" value="Plant_acyltransferase"/>
</dbReference>
<dbReference type="PANTHER" id="PTHR31147">
    <property type="entry name" value="ACYL TRANSFERASE 4"/>
    <property type="match status" value="1"/>
</dbReference>
<dbReference type="Gene3D" id="3.30.559.10">
    <property type="entry name" value="Chloramphenicol acetyltransferase-like domain"/>
    <property type="match status" value="2"/>
</dbReference>
<reference evidence="3 4" key="1">
    <citation type="journal article" date="2021" name="Comput. Struct. Biotechnol. J.">
        <title>De novo genome assembly of the potent medicinal plant Rehmannia glutinosa using nanopore technology.</title>
        <authorList>
            <person name="Ma L."/>
            <person name="Dong C."/>
            <person name="Song C."/>
            <person name="Wang X."/>
            <person name="Zheng X."/>
            <person name="Niu Y."/>
            <person name="Chen S."/>
            <person name="Feng W."/>
        </authorList>
    </citation>
    <scope>NUCLEOTIDE SEQUENCE [LARGE SCALE GENOMIC DNA]</scope>
    <source>
        <strain evidence="3">DH-2019</strain>
    </source>
</reference>
<evidence type="ECO:0000313" key="4">
    <source>
        <dbReference type="Proteomes" id="UP001318860"/>
    </source>
</evidence>
<organism evidence="3 4">
    <name type="scientific">Rehmannia glutinosa</name>
    <name type="common">Chinese foxglove</name>
    <dbReference type="NCBI Taxonomy" id="99300"/>
    <lineage>
        <taxon>Eukaryota</taxon>
        <taxon>Viridiplantae</taxon>
        <taxon>Streptophyta</taxon>
        <taxon>Embryophyta</taxon>
        <taxon>Tracheophyta</taxon>
        <taxon>Spermatophyta</taxon>
        <taxon>Magnoliopsida</taxon>
        <taxon>eudicotyledons</taxon>
        <taxon>Gunneridae</taxon>
        <taxon>Pentapetalae</taxon>
        <taxon>asterids</taxon>
        <taxon>lamiids</taxon>
        <taxon>Lamiales</taxon>
        <taxon>Orobanchaceae</taxon>
        <taxon>Rehmannieae</taxon>
        <taxon>Rehmannia</taxon>
    </lineage>
</organism>
<name>A0ABR0XQI8_REHGL</name>
<evidence type="ECO:0000256" key="1">
    <source>
        <dbReference type="ARBA" id="ARBA00009861"/>
    </source>
</evidence>
<proteinExistence type="inferred from homology"/>
<comment type="caution">
    <text evidence="3">The sequence shown here is derived from an EMBL/GenBank/DDBJ whole genome shotgun (WGS) entry which is preliminary data.</text>
</comment>
<sequence length="476" mass="53140">MMATFTVIPKKPELIVPAKSTPHEIKLVSDIDDQDSFRCHYPMIMFYKNNPSTEGLMDPAKVIREALAKTLVYYYPFAGRLVQGPDYKLMVDCTAEGVVFLEADADIESSSSVTRFSRLAVPELLMCDVPRSDGMLGCPLMLVQVTRFNCGGFVLAIRFNHIISDALGSIQFVNAMSEMAKGASTPSILPVWRRELLTARHPPCVTHTHTEYDIHNKIANIPYTMDDMNNLVRRSFSFGSQEIEAIRKNLPPEIRSSSKFDLIAACLWRSRTRALQFDPDDNVRVTCMVNVRGKNLLDLPLGYYANAIICPAKVSKAKTLCASPLGYAMRLVKEARRQATIDYSRSTIDFIATNPGAKLISPWNFIVSDASKVGFDEVDFGWGKPIYGGTMYGGTFNNIVLARYCNRKGEEVMVAPMILPAAAMESTQRTKSAISGQGNIPDLEMQQWRSAMAFAAKVVCILLHGKQMVLWRIFVR</sequence>
<evidence type="ECO:0000256" key="2">
    <source>
        <dbReference type="ARBA" id="ARBA00022679"/>
    </source>
</evidence>
<keyword evidence="4" id="KW-1185">Reference proteome</keyword>
<keyword evidence="2" id="KW-0808">Transferase</keyword>
<evidence type="ECO:0000313" key="3">
    <source>
        <dbReference type="EMBL" id="KAK6161189.1"/>
    </source>
</evidence>
<accession>A0ABR0XQI8</accession>
<comment type="similarity">
    <text evidence="1">Belongs to the plant acyltransferase family.</text>
</comment>
<dbReference type="InterPro" id="IPR023213">
    <property type="entry name" value="CAT-like_dom_sf"/>
</dbReference>
<dbReference type="EMBL" id="JABTTQ020000003">
    <property type="protein sequence ID" value="KAK6161189.1"/>
    <property type="molecule type" value="Genomic_DNA"/>
</dbReference>
<dbReference type="Pfam" id="PF02458">
    <property type="entry name" value="Transferase"/>
    <property type="match status" value="1"/>
</dbReference>